<evidence type="ECO:0000256" key="1">
    <source>
        <dbReference type="ARBA" id="ARBA00006484"/>
    </source>
</evidence>
<dbReference type="RefSeq" id="WP_055571515.1">
    <property type="nucleotide sequence ID" value="NZ_FMZK01000012.1"/>
</dbReference>
<evidence type="ECO:0000256" key="2">
    <source>
        <dbReference type="ARBA" id="ARBA00023002"/>
    </source>
</evidence>
<dbReference type="EMBL" id="FMZK01000012">
    <property type="protein sequence ID" value="SDD84914.1"/>
    <property type="molecule type" value="Genomic_DNA"/>
</dbReference>
<dbReference type="STRING" id="67344.SAMN05216505_112190"/>
<dbReference type="InterPro" id="IPR036291">
    <property type="entry name" value="NAD(P)-bd_dom_sf"/>
</dbReference>
<dbReference type="FunFam" id="3.40.50.720:FF:000047">
    <property type="entry name" value="NADP-dependent L-serine/L-allo-threonine dehydrogenase"/>
    <property type="match status" value="1"/>
</dbReference>
<protein>
    <submittedName>
        <fullName evidence="5">NADP-dependent 3-hydroxy acid dehydrogenase YdfG</fullName>
    </submittedName>
</protein>
<evidence type="ECO:0000313" key="6">
    <source>
        <dbReference type="Proteomes" id="UP000182100"/>
    </source>
</evidence>
<comment type="similarity">
    <text evidence="1 3">Belongs to the short-chain dehydrogenases/reductases (SDR) family.</text>
</comment>
<organism evidence="5 6">
    <name type="scientific">Streptomyces prasinopilosus</name>
    <dbReference type="NCBI Taxonomy" id="67344"/>
    <lineage>
        <taxon>Bacteria</taxon>
        <taxon>Bacillati</taxon>
        <taxon>Actinomycetota</taxon>
        <taxon>Actinomycetes</taxon>
        <taxon>Kitasatosporales</taxon>
        <taxon>Streptomycetaceae</taxon>
        <taxon>Streptomyces</taxon>
    </lineage>
</organism>
<dbReference type="PROSITE" id="PS00061">
    <property type="entry name" value="ADH_SHORT"/>
    <property type="match status" value="1"/>
</dbReference>
<dbReference type="InterPro" id="IPR002347">
    <property type="entry name" value="SDR_fam"/>
</dbReference>
<dbReference type="Pfam" id="PF00106">
    <property type="entry name" value="adh_short"/>
    <property type="match status" value="1"/>
</dbReference>
<dbReference type="PANTHER" id="PTHR43669">
    <property type="entry name" value="5-KETO-D-GLUCONATE 5-REDUCTASE"/>
    <property type="match status" value="1"/>
</dbReference>
<evidence type="ECO:0000259" key="4">
    <source>
        <dbReference type="SMART" id="SM00822"/>
    </source>
</evidence>
<dbReference type="PANTHER" id="PTHR43669:SF3">
    <property type="entry name" value="ALCOHOL DEHYDROGENASE, PUTATIVE (AFU_ORTHOLOGUE AFUA_3G03445)-RELATED"/>
    <property type="match status" value="1"/>
</dbReference>
<feature type="domain" description="Ketoreductase" evidence="4">
    <location>
        <begin position="13"/>
        <end position="196"/>
    </location>
</feature>
<sequence>MASLLTGRPLDGRVAVVTGASSGMGAATARRLAELGAAVAVVARRQEKLSALTADIASAGGKAVCLPVDVTDRAAVRTAADQVRDALGPADLVFNNAGVQLISAIDELKVDDWQRQIDLNVTGVMNVIAAFLPHLTATAERGKPADLINTSSIAATRILEKFSIYSGTKAYISHLTRLIRVELGRKNVRVSAIEPGMVDTELPDHVTDPDASALMAGLLRDIECLRSTDIAETVAFIAALPRHVNISELTVLPTAQPV</sequence>
<gene>
    <name evidence="5" type="ORF">SAMN05216505_112190</name>
</gene>
<dbReference type="SMART" id="SM00822">
    <property type="entry name" value="PKS_KR"/>
    <property type="match status" value="1"/>
</dbReference>
<dbReference type="PRINTS" id="PR00080">
    <property type="entry name" value="SDRFAMILY"/>
</dbReference>
<evidence type="ECO:0000256" key="3">
    <source>
        <dbReference type="RuleBase" id="RU000363"/>
    </source>
</evidence>
<dbReference type="AlphaFoldDB" id="A0A1G6Y341"/>
<dbReference type="InterPro" id="IPR020904">
    <property type="entry name" value="Sc_DH/Rdtase_CS"/>
</dbReference>
<reference evidence="6" key="1">
    <citation type="submission" date="2016-10" db="EMBL/GenBank/DDBJ databases">
        <authorList>
            <person name="Varghese N."/>
            <person name="Submissions S."/>
        </authorList>
    </citation>
    <scope>NUCLEOTIDE SEQUENCE [LARGE SCALE GENOMIC DNA]</scope>
    <source>
        <strain evidence="6">CGMCC 4.3504</strain>
    </source>
</reference>
<dbReference type="InterPro" id="IPR057326">
    <property type="entry name" value="KR_dom"/>
</dbReference>
<dbReference type="PRINTS" id="PR00081">
    <property type="entry name" value="GDHRDH"/>
</dbReference>
<dbReference type="Proteomes" id="UP000182100">
    <property type="component" value="Unassembled WGS sequence"/>
</dbReference>
<dbReference type="Gene3D" id="3.40.50.720">
    <property type="entry name" value="NAD(P)-binding Rossmann-like Domain"/>
    <property type="match status" value="1"/>
</dbReference>
<evidence type="ECO:0000313" key="5">
    <source>
        <dbReference type="EMBL" id="SDD84914.1"/>
    </source>
</evidence>
<proteinExistence type="inferred from homology"/>
<dbReference type="SUPFAM" id="SSF51735">
    <property type="entry name" value="NAD(P)-binding Rossmann-fold domains"/>
    <property type="match status" value="1"/>
</dbReference>
<accession>A0A1G6Y341</accession>
<name>A0A1G6Y341_9ACTN</name>
<keyword evidence="6" id="KW-1185">Reference proteome</keyword>
<dbReference type="GO" id="GO:0016616">
    <property type="term" value="F:oxidoreductase activity, acting on the CH-OH group of donors, NAD or NADP as acceptor"/>
    <property type="evidence" value="ECO:0007669"/>
    <property type="project" value="UniProtKB-ARBA"/>
</dbReference>
<keyword evidence="2" id="KW-0560">Oxidoreductase</keyword>